<comment type="similarity">
    <text evidence="1">Belongs to the MaoP family.</text>
</comment>
<evidence type="ECO:0000256" key="1">
    <source>
        <dbReference type="ARBA" id="ARBA00093464"/>
    </source>
</evidence>
<evidence type="ECO:0000313" key="4">
    <source>
        <dbReference type="EMBL" id="MDR7088035.1"/>
    </source>
</evidence>
<dbReference type="Pfam" id="PF04219">
    <property type="entry name" value="DUF413"/>
    <property type="match status" value="1"/>
</dbReference>
<feature type="compositionally biased region" description="Basic residues" evidence="3">
    <location>
        <begin position="123"/>
        <end position="135"/>
    </location>
</feature>
<comment type="caution">
    <text evidence="4">The sequence shown here is derived from an EMBL/GenBank/DDBJ whole genome shotgun (WGS) entry which is preliminary data.</text>
</comment>
<sequence length="135" mass="14573">MLPRDHYLKQTFQDTVNFPDGFEKGGLSDIQARLIRKQGVLVNALTMDEVSDPTPDDLHILKVIANQSAPKSPIEQAWTKYLSIVKARQASAPAKSSKTKAKPKPAEPAAAEPAATDPEAKPAKAKAAKKTAKTE</sequence>
<dbReference type="RefSeq" id="WP_310067157.1">
    <property type="nucleotide sequence ID" value="NZ_JAVDVX010000001.1"/>
</dbReference>
<reference evidence="4 5" key="1">
    <citation type="submission" date="2023-07" db="EMBL/GenBank/DDBJ databases">
        <title>Sorghum-associated microbial communities from plants grown in Nebraska, USA.</title>
        <authorList>
            <person name="Schachtman D."/>
        </authorList>
    </citation>
    <scope>NUCLEOTIDE SEQUENCE [LARGE SCALE GENOMIC DNA]</scope>
    <source>
        <strain evidence="4 5">BE190</strain>
    </source>
</reference>
<keyword evidence="5" id="KW-1185">Reference proteome</keyword>
<evidence type="ECO:0000313" key="5">
    <source>
        <dbReference type="Proteomes" id="UP001253595"/>
    </source>
</evidence>
<accession>A0ABU1US75</accession>
<feature type="region of interest" description="Disordered" evidence="3">
    <location>
        <begin position="88"/>
        <end position="135"/>
    </location>
</feature>
<dbReference type="Proteomes" id="UP001253595">
    <property type="component" value="Unassembled WGS sequence"/>
</dbReference>
<evidence type="ECO:0000256" key="2">
    <source>
        <dbReference type="ARBA" id="ARBA00093628"/>
    </source>
</evidence>
<name>A0ABU1US75_9GAMM</name>
<protein>
    <recommendedName>
        <fullName evidence="2">Macrodomain Ori protein</fullName>
    </recommendedName>
</protein>
<dbReference type="EMBL" id="JAVDVX010000001">
    <property type="protein sequence ID" value="MDR7088035.1"/>
    <property type="molecule type" value="Genomic_DNA"/>
</dbReference>
<gene>
    <name evidence="4" type="ORF">J2X05_000038</name>
</gene>
<proteinExistence type="inferred from homology"/>
<feature type="compositionally biased region" description="Low complexity" evidence="3">
    <location>
        <begin position="107"/>
        <end position="117"/>
    </location>
</feature>
<evidence type="ECO:0000256" key="3">
    <source>
        <dbReference type="SAM" id="MobiDB-lite"/>
    </source>
</evidence>
<organism evidence="4 5">
    <name type="scientific">Cellvibrio fibrivorans</name>
    <dbReference type="NCBI Taxonomy" id="126350"/>
    <lineage>
        <taxon>Bacteria</taxon>
        <taxon>Pseudomonadati</taxon>
        <taxon>Pseudomonadota</taxon>
        <taxon>Gammaproteobacteria</taxon>
        <taxon>Cellvibrionales</taxon>
        <taxon>Cellvibrionaceae</taxon>
        <taxon>Cellvibrio</taxon>
    </lineage>
</organism>
<dbReference type="InterPro" id="IPR007335">
    <property type="entry name" value="DUF413"/>
</dbReference>